<reference evidence="1 4" key="2">
    <citation type="submission" date="2020-04" db="EMBL/GenBank/DDBJ databases">
        <authorList>
            <person name="De Canck E."/>
        </authorList>
    </citation>
    <scope>NUCLEOTIDE SEQUENCE [LARGE SCALE GENOMIC DNA]</scope>
    <source>
        <strain evidence="1 4">LMG 27174</strain>
    </source>
</reference>
<organism evidence="1 4">
    <name type="scientific">Paraburkholderia rhynchosiae</name>
    <dbReference type="NCBI Taxonomy" id="487049"/>
    <lineage>
        <taxon>Bacteria</taxon>
        <taxon>Pseudomonadati</taxon>
        <taxon>Pseudomonadota</taxon>
        <taxon>Betaproteobacteria</taxon>
        <taxon>Burkholderiales</taxon>
        <taxon>Burkholderiaceae</taxon>
        <taxon>Paraburkholderia</taxon>
    </lineage>
</organism>
<accession>A0A2N7WHN9</accession>
<evidence type="ECO:0008006" key="5">
    <source>
        <dbReference type="Google" id="ProtNLM"/>
    </source>
</evidence>
<evidence type="ECO:0000313" key="1">
    <source>
        <dbReference type="EMBL" id="CAB3665198.1"/>
    </source>
</evidence>
<keyword evidence="3" id="KW-1185">Reference proteome</keyword>
<evidence type="ECO:0000313" key="4">
    <source>
        <dbReference type="Proteomes" id="UP000494205"/>
    </source>
</evidence>
<evidence type="ECO:0000313" key="2">
    <source>
        <dbReference type="EMBL" id="PMS28871.1"/>
    </source>
</evidence>
<dbReference type="EMBL" id="CADIJZ010000006">
    <property type="protein sequence ID" value="CAB3665198.1"/>
    <property type="molecule type" value="Genomic_DNA"/>
</dbReference>
<name>A0A2N7WHN9_9BURK</name>
<gene>
    <name evidence="2" type="ORF">C0Z16_20785</name>
    <name evidence="1" type="ORF">LMG27174_01843</name>
</gene>
<dbReference type="Proteomes" id="UP000494205">
    <property type="component" value="Unassembled WGS sequence"/>
</dbReference>
<reference evidence="2 3" key="1">
    <citation type="submission" date="2018-01" db="EMBL/GenBank/DDBJ databases">
        <title>Whole genome analyses suggest that Burkholderia sensu lato contains two further novel genera in the rhizoxinica-symbiotica group Mycetohabitans gen. nov., and Trinickia gen. nov.: implications for the evolution of diazotrophy and nodulation in the Burkholderiaceae.</title>
        <authorList>
            <person name="Estrada-de los Santos P."/>
            <person name="Palmer M."/>
            <person name="Chavez-Ramirez B."/>
            <person name="Beukes C."/>
            <person name="Steenkamp E.T."/>
            <person name="Hirsch A.M."/>
            <person name="Manyaka P."/>
            <person name="Maluk M."/>
            <person name="Lafos M."/>
            <person name="Crook M."/>
            <person name="Gross E."/>
            <person name="Simon M.F."/>
            <person name="Bueno dos Reis Junior F."/>
            <person name="Poole P.S."/>
            <person name="Venter S.N."/>
            <person name="James E.K."/>
        </authorList>
    </citation>
    <scope>NUCLEOTIDE SEQUENCE [LARGE SCALE GENOMIC DNA]</scope>
    <source>
        <strain evidence="2 3">WSM 3937</strain>
    </source>
</reference>
<evidence type="ECO:0000313" key="3">
    <source>
        <dbReference type="Proteomes" id="UP000235659"/>
    </source>
</evidence>
<proteinExistence type="predicted"/>
<protein>
    <recommendedName>
        <fullName evidence="5">Chemotaxis protein</fullName>
    </recommendedName>
</protein>
<dbReference type="AlphaFoldDB" id="A0A2N7WHN9"/>
<dbReference type="EMBL" id="PNXY01000015">
    <property type="protein sequence ID" value="PMS28871.1"/>
    <property type="molecule type" value="Genomic_DNA"/>
</dbReference>
<sequence length="221" mass="23680">MSHSAAVQDNPATVPEKTIDELIVEGSAELIAARSITAINAALKRFDLDYRVPLDDDRLNDVATALSKANHVELKFSEELATLQQSLGALERRFFQCVARMEAILANRQLADLDSDELRRFAAVGEECCATIRRLTATQTALAQLDTGAAAAAVARCSAAVDRVGYGILTETMVGHVIRAERALIDAVEAMRAVGQIGARHLGGDGMSHTPDSRLVELLGV</sequence>
<dbReference type="OrthoDB" id="9859935at2"/>
<dbReference type="Proteomes" id="UP000235659">
    <property type="component" value="Unassembled WGS sequence"/>
</dbReference>
<dbReference type="RefSeq" id="WP_102633992.1">
    <property type="nucleotide sequence ID" value="NZ_CADIJZ010000006.1"/>
</dbReference>